<dbReference type="PANTHER" id="PTHR11795:SF445">
    <property type="entry name" value="AMINO ACID ABC TRANSPORTER PERMEASE PROTEIN"/>
    <property type="match status" value="1"/>
</dbReference>
<dbReference type="GO" id="GO:0005886">
    <property type="term" value="C:plasma membrane"/>
    <property type="evidence" value="ECO:0007669"/>
    <property type="project" value="UniProtKB-SubCell"/>
</dbReference>
<dbReference type="AlphaFoldDB" id="A0A927K622"/>
<keyword evidence="7 10" id="KW-0472">Membrane</keyword>
<keyword evidence="6 10" id="KW-1133">Transmembrane helix</keyword>
<evidence type="ECO:0000256" key="5">
    <source>
        <dbReference type="ARBA" id="ARBA00022970"/>
    </source>
</evidence>
<dbReference type="EMBL" id="JACYXZ010000002">
    <property type="protein sequence ID" value="MBD8869693.1"/>
    <property type="molecule type" value="Genomic_DNA"/>
</dbReference>
<feature type="transmembrane region" description="Helical" evidence="10">
    <location>
        <begin position="261"/>
        <end position="280"/>
    </location>
</feature>
<keyword evidence="4 10" id="KW-0812">Transmembrane</keyword>
<evidence type="ECO:0000256" key="6">
    <source>
        <dbReference type="ARBA" id="ARBA00022989"/>
    </source>
</evidence>
<comment type="subcellular location">
    <subcellularLocation>
        <location evidence="1">Cell membrane</location>
        <topology evidence="1">Multi-pass membrane protein</topology>
    </subcellularLocation>
</comment>
<organism evidence="11 12">
    <name type="scientific">Nocardioides donggukensis</name>
    <dbReference type="NCBI Taxonomy" id="2774019"/>
    <lineage>
        <taxon>Bacteria</taxon>
        <taxon>Bacillati</taxon>
        <taxon>Actinomycetota</taxon>
        <taxon>Actinomycetes</taxon>
        <taxon>Propionibacteriales</taxon>
        <taxon>Nocardioidaceae</taxon>
        <taxon>Nocardioides</taxon>
    </lineage>
</organism>
<evidence type="ECO:0000256" key="9">
    <source>
        <dbReference type="SAM" id="MobiDB-lite"/>
    </source>
</evidence>
<dbReference type="CDD" id="cd06582">
    <property type="entry name" value="TM_PBP1_LivH_like"/>
    <property type="match status" value="1"/>
</dbReference>
<feature type="transmembrane region" description="Helical" evidence="10">
    <location>
        <begin position="385"/>
        <end position="403"/>
    </location>
</feature>
<name>A0A927K622_9ACTN</name>
<proteinExistence type="inferred from homology"/>
<accession>A0A927K622</accession>
<comment type="similarity">
    <text evidence="8">Belongs to the binding-protein-dependent transport system permease family. LivHM subfamily.</text>
</comment>
<gene>
    <name evidence="11" type="ORF">IE331_08650</name>
</gene>
<feature type="transmembrane region" description="Helical" evidence="10">
    <location>
        <begin position="311"/>
        <end position="330"/>
    </location>
</feature>
<protein>
    <submittedName>
        <fullName evidence="11">Branched-chain amino acid ABC transporter permease</fullName>
    </submittedName>
</protein>
<keyword evidence="5" id="KW-0029">Amino-acid transport</keyword>
<evidence type="ECO:0000313" key="12">
    <source>
        <dbReference type="Proteomes" id="UP000616839"/>
    </source>
</evidence>
<keyword evidence="3" id="KW-1003">Cell membrane</keyword>
<evidence type="ECO:0000256" key="2">
    <source>
        <dbReference type="ARBA" id="ARBA00022448"/>
    </source>
</evidence>
<reference evidence="11" key="1">
    <citation type="submission" date="2020-09" db="EMBL/GenBank/DDBJ databases">
        <title>Nocardioides sp. strain MJB4 16S ribosomal RNA gene Genome sequencing and assembly.</title>
        <authorList>
            <person name="Kim I."/>
        </authorList>
    </citation>
    <scope>NUCLEOTIDE SEQUENCE</scope>
    <source>
        <strain evidence="11">MJB4</strain>
    </source>
</reference>
<dbReference type="Proteomes" id="UP000616839">
    <property type="component" value="Unassembled WGS sequence"/>
</dbReference>
<evidence type="ECO:0000256" key="7">
    <source>
        <dbReference type="ARBA" id="ARBA00023136"/>
    </source>
</evidence>
<comment type="caution">
    <text evidence="11">The sequence shown here is derived from an EMBL/GenBank/DDBJ whole genome shotgun (WGS) entry which is preliminary data.</text>
</comment>
<dbReference type="InterPro" id="IPR001851">
    <property type="entry name" value="ABC_transp_permease"/>
</dbReference>
<dbReference type="GO" id="GO:0006865">
    <property type="term" value="P:amino acid transport"/>
    <property type="evidence" value="ECO:0007669"/>
    <property type="project" value="UniProtKB-KW"/>
</dbReference>
<sequence>MLASPSLAATEEEQSNTVQGTLVNTAEDRAPVEGVEITVTSPDGEVFTDTSDDEGKFEIEVPGRGGRVMIELDTETLPDGVSLRNENKSSITRNLNPGQRAVILFPIGPDTRDIATKWDRIPQLVVNGLIFGIILALGALGLSMVFGTTGLTNFAHGELLTLGAMAAYMFNVAMGLPFVLAAVLSVVVGLAVGWAQDRGLWRPLRHRGTGLIAMMIVTIGLQFLLRNLFQYFTSGRTLNYDAYVTPSGVDVGLFSYTYRDAIMAGISAAVIIAVTLALSFTRFGRATRAVADNPALAASTGINVDRVVSGVWIVGTGLAALAGVFLGYTLGVTFNIGQFTLLLLFASVTVGGLGSVWGALIGSLIIGVLIEVSTLVIPAELKNAGALMLLIVILLVRPQGLLGRKERIG</sequence>
<feature type="transmembrane region" description="Helical" evidence="10">
    <location>
        <begin position="166"/>
        <end position="195"/>
    </location>
</feature>
<dbReference type="Pfam" id="PF02653">
    <property type="entry name" value="BPD_transp_2"/>
    <property type="match status" value="1"/>
</dbReference>
<feature type="region of interest" description="Disordered" evidence="9">
    <location>
        <begin position="1"/>
        <end position="22"/>
    </location>
</feature>
<feature type="transmembrane region" description="Helical" evidence="10">
    <location>
        <begin position="124"/>
        <end position="146"/>
    </location>
</feature>
<evidence type="ECO:0000256" key="4">
    <source>
        <dbReference type="ARBA" id="ARBA00022692"/>
    </source>
</evidence>
<evidence type="ECO:0000256" key="8">
    <source>
        <dbReference type="ARBA" id="ARBA00037998"/>
    </source>
</evidence>
<dbReference type="GO" id="GO:0022857">
    <property type="term" value="F:transmembrane transporter activity"/>
    <property type="evidence" value="ECO:0007669"/>
    <property type="project" value="InterPro"/>
</dbReference>
<evidence type="ECO:0000256" key="1">
    <source>
        <dbReference type="ARBA" id="ARBA00004651"/>
    </source>
</evidence>
<evidence type="ECO:0000256" key="10">
    <source>
        <dbReference type="SAM" id="Phobius"/>
    </source>
</evidence>
<dbReference type="PANTHER" id="PTHR11795">
    <property type="entry name" value="BRANCHED-CHAIN AMINO ACID TRANSPORT SYSTEM PERMEASE PROTEIN LIVH"/>
    <property type="match status" value="1"/>
</dbReference>
<evidence type="ECO:0000256" key="3">
    <source>
        <dbReference type="ARBA" id="ARBA00022475"/>
    </source>
</evidence>
<dbReference type="InterPro" id="IPR052157">
    <property type="entry name" value="BCAA_transport_permease"/>
</dbReference>
<feature type="transmembrane region" description="Helical" evidence="10">
    <location>
        <begin position="207"/>
        <end position="225"/>
    </location>
</feature>
<keyword evidence="12" id="KW-1185">Reference proteome</keyword>
<evidence type="ECO:0000313" key="11">
    <source>
        <dbReference type="EMBL" id="MBD8869693.1"/>
    </source>
</evidence>
<keyword evidence="2" id="KW-0813">Transport</keyword>